<comment type="caution">
    <text evidence="2">The sequence shown here is derived from an EMBL/GenBank/DDBJ whole genome shotgun (WGS) entry which is preliminary data.</text>
</comment>
<dbReference type="RefSeq" id="WP_382831670.1">
    <property type="nucleotide sequence ID" value="NZ_JBHXLY010000058.1"/>
</dbReference>
<organism evidence="2 3">
    <name type="scientific">Streptomyces sindenensis</name>
    <dbReference type="NCBI Taxonomy" id="67363"/>
    <lineage>
        <taxon>Bacteria</taxon>
        <taxon>Bacillati</taxon>
        <taxon>Actinomycetota</taxon>
        <taxon>Actinomycetes</taxon>
        <taxon>Kitasatosporales</taxon>
        <taxon>Streptomycetaceae</taxon>
        <taxon>Streptomyces</taxon>
    </lineage>
</organism>
<feature type="domain" description="Metallo-beta-lactamase" evidence="1">
    <location>
        <begin position="17"/>
        <end position="209"/>
    </location>
</feature>
<evidence type="ECO:0000313" key="3">
    <source>
        <dbReference type="Proteomes" id="UP001598251"/>
    </source>
</evidence>
<dbReference type="Proteomes" id="UP001598251">
    <property type="component" value="Unassembled WGS sequence"/>
</dbReference>
<name>A0ABW6EL83_9ACTN</name>
<reference evidence="2 3" key="1">
    <citation type="submission" date="2024-09" db="EMBL/GenBank/DDBJ databases">
        <title>The Natural Products Discovery Center: Release of the First 8490 Sequenced Strains for Exploring Actinobacteria Biosynthetic Diversity.</title>
        <authorList>
            <person name="Kalkreuter E."/>
            <person name="Kautsar S.A."/>
            <person name="Yang D."/>
            <person name="Bader C.D."/>
            <person name="Teijaro C.N."/>
            <person name="Fluegel L."/>
            <person name="Davis C.M."/>
            <person name="Simpson J.R."/>
            <person name="Lauterbach L."/>
            <person name="Steele A.D."/>
            <person name="Gui C."/>
            <person name="Meng S."/>
            <person name="Li G."/>
            <person name="Viehrig K."/>
            <person name="Ye F."/>
            <person name="Su P."/>
            <person name="Kiefer A.F."/>
            <person name="Nichols A."/>
            <person name="Cepeda A.J."/>
            <person name="Yan W."/>
            <person name="Fan B."/>
            <person name="Jiang Y."/>
            <person name="Adhikari A."/>
            <person name="Zheng C.-J."/>
            <person name="Schuster L."/>
            <person name="Cowan T.M."/>
            <person name="Smanski M.J."/>
            <person name="Chevrette M.G."/>
            <person name="De Carvalho L.P.S."/>
            <person name="Shen B."/>
        </authorList>
    </citation>
    <scope>NUCLEOTIDE SEQUENCE [LARGE SCALE GENOMIC DNA]</scope>
    <source>
        <strain evidence="2 3">NPDC058546</strain>
    </source>
</reference>
<keyword evidence="3" id="KW-1185">Reference proteome</keyword>
<gene>
    <name evidence="2" type="ORF">ACFWSS_23750</name>
</gene>
<evidence type="ECO:0000313" key="2">
    <source>
        <dbReference type="EMBL" id="MFD4215888.1"/>
    </source>
</evidence>
<protein>
    <submittedName>
        <fullName evidence="2">MBL fold metallo-hydrolase</fullName>
    </submittedName>
</protein>
<evidence type="ECO:0000259" key="1">
    <source>
        <dbReference type="SMART" id="SM00849"/>
    </source>
</evidence>
<dbReference type="InterPro" id="IPR050855">
    <property type="entry name" value="NDM-1-like"/>
</dbReference>
<dbReference type="SUPFAM" id="SSF56281">
    <property type="entry name" value="Metallo-hydrolase/oxidoreductase"/>
    <property type="match status" value="1"/>
</dbReference>
<dbReference type="InterPro" id="IPR001279">
    <property type="entry name" value="Metallo-B-lactamas"/>
</dbReference>
<dbReference type="SMART" id="SM00849">
    <property type="entry name" value="Lactamase_B"/>
    <property type="match status" value="1"/>
</dbReference>
<dbReference type="InterPro" id="IPR036866">
    <property type="entry name" value="RibonucZ/Hydroxyglut_hydro"/>
</dbReference>
<sequence length="246" mass="25975">MDLVEVLPRLHMFRFRIGQAYLWRDGADLTLVDAGDVEAAAAIEDAVRTLGHAPARIRRIVLTHGHRDHYGAARELADRYGAEILAHALDAPVIRGERPVPEPDLLDWERPLYAHGLTCPEAPPTRVDRELTGGEVLPFGGGARVVHAPGHTPGSVALHLPRHGVLFTGDAVASVERVMLGVFNVDRAGAAATFRGLAALAPRTVCFGHGDPLTEDAAAVMEAAAMEAAGSGVRAPLSPPAPPPPG</sequence>
<accession>A0ABW6EL83</accession>
<dbReference type="PANTHER" id="PTHR42951">
    <property type="entry name" value="METALLO-BETA-LACTAMASE DOMAIN-CONTAINING"/>
    <property type="match status" value="1"/>
</dbReference>
<dbReference type="EMBL" id="JBHXOF010000017">
    <property type="protein sequence ID" value="MFD4215888.1"/>
    <property type="molecule type" value="Genomic_DNA"/>
</dbReference>
<dbReference type="CDD" id="cd07721">
    <property type="entry name" value="yflN-like_MBL-fold"/>
    <property type="match status" value="1"/>
</dbReference>
<proteinExistence type="predicted"/>
<dbReference type="Gene3D" id="3.60.15.10">
    <property type="entry name" value="Ribonuclease Z/Hydroxyacylglutathione hydrolase-like"/>
    <property type="match status" value="1"/>
</dbReference>
<dbReference type="Pfam" id="PF00753">
    <property type="entry name" value="Lactamase_B"/>
    <property type="match status" value="1"/>
</dbReference>